<dbReference type="InterPro" id="IPR007848">
    <property type="entry name" value="Small_mtfrase_dom"/>
</dbReference>
<dbReference type="InterPro" id="IPR029063">
    <property type="entry name" value="SAM-dependent_MTases_sf"/>
</dbReference>
<dbReference type="InterPro" id="IPR002052">
    <property type="entry name" value="DNA_methylase_N6_adenine_CS"/>
</dbReference>
<proteinExistence type="predicted"/>
<reference evidence="2" key="1">
    <citation type="submission" date="2021-01" db="EMBL/GenBank/DDBJ databases">
        <title>Whole genome shotgun sequence of Actinoplanes nipponensis NBRC 14063.</title>
        <authorList>
            <person name="Komaki H."/>
            <person name="Tamura T."/>
        </authorList>
    </citation>
    <scope>NUCLEOTIDE SEQUENCE</scope>
    <source>
        <strain evidence="2">NBRC 14063</strain>
    </source>
</reference>
<evidence type="ECO:0000259" key="1">
    <source>
        <dbReference type="Pfam" id="PF05175"/>
    </source>
</evidence>
<dbReference type="PROSITE" id="PS00092">
    <property type="entry name" value="N6_MTASE"/>
    <property type="match status" value="1"/>
</dbReference>
<evidence type="ECO:0000313" key="2">
    <source>
        <dbReference type="EMBL" id="GIE53802.1"/>
    </source>
</evidence>
<dbReference type="PANTHER" id="PTHR18895">
    <property type="entry name" value="HEMK METHYLTRANSFERASE"/>
    <property type="match status" value="1"/>
</dbReference>
<keyword evidence="3" id="KW-1185">Reference proteome</keyword>
<dbReference type="EMBL" id="BOMQ01000089">
    <property type="protein sequence ID" value="GIE53802.1"/>
    <property type="molecule type" value="Genomic_DNA"/>
</dbReference>
<comment type="caution">
    <text evidence="2">The sequence shown here is derived from an EMBL/GenBank/DDBJ whole genome shotgun (WGS) entry which is preliminary data.</text>
</comment>
<dbReference type="Pfam" id="PF05175">
    <property type="entry name" value="MTS"/>
    <property type="match status" value="1"/>
</dbReference>
<dbReference type="SUPFAM" id="SSF53335">
    <property type="entry name" value="S-adenosyl-L-methionine-dependent methyltransferases"/>
    <property type="match status" value="1"/>
</dbReference>
<name>A0A919JQX5_9ACTN</name>
<dbReference type="GO" id="GO:0036009">
    <property type="term" value="F:protein-glutamine N-methyltransferase activity"/>
    <property type="evidence" value="ECO:0007669"/>
    <property type="project" value="TreeGrafter"/>
</dbReference>
<accession>A0A919JQX5</accession>
<sequence length="324" mass="34428">MTTTNQTRTRATADVAADTALRRLGRLLQQSGYAFTTVTPATHERVNARAGHARARDLRDVFGWSRPFGPGVLPGPFLALMDDAGVLDRDGDGWRSRVRFSSYDGELFVHSSFPTTAADAVFFGPDTHRMADAAAAQLRTRRRPVRRAVDVGCGTGAGAVTVAKRAPEAEVLAVDVNDAALRFASVNTDLAGTPGVRPVRSDLLADVDGDFDLIISNPPFMIDPAGRAYRDGGGEHGHALPLAVLGAAAERLTPGGSLVLFSGTGIVAGRDPFRQAAAEVLAGTDLRWSYREVDPDVYGEELDGPAYAHAERIAVVLLTAVRPD</sequence>
<protein>
    <recommendedName>
        <fullName evidence="1">Methyltransferase small domain-containing protein</fullName>
    </recommendedName>
</protein>
<dbReference type="AlphaFoldDB" id="A0A919JQX5"/>
<dbReference type="InterPro" id="IPR050320">
    <property type="entry name" value="N5-glutamine_MTase"/>
</dbReference>
<evidence type="ECO:0000313" key="3">
    <source>
        <dbReference type="Proteomes" id="UP000647172"/>
    </source>
</evidence>
<gene>
    <name evidence="2" type="ORF">Ani05nite_73360</name>
</gene>
<dbReference type="GO" id="GO:0003676">
    <property type="term" value="F:nucleic acid binding"/>
    <property type="evidence" value="ECO:0007669"/>
    <property type="project" value="InterPro"/>
</dbReference>
<dbReference type="CDD" id="cd02440">
    <property type="entry name" value="AdoMet_MTases"/>
    <property type="match status" value="1"/>
</dbReference>
<dbReference type="Gene3D" id="3.40.50.150">
    <property type="entry name" value="Vaccinia Virus protein VP39"/>
    <property type="match status" value="1"/>
</dbReference>
<dbReference type="RefSeq" id="WP_203776100.1">
    <property type="nucleotide sequence ID" value="NZ_BOMQ01000089.1"/>
</dbReference>
<dbReference type="GO" id="GO:0032259">
    <property type="term" value="P:methylation"/>
    <property type="evidence" value="ECO:0007669"/>
    <property type="project" value="InterPro"/>
</dbReference>
<dbReference type="PANTHER" id="PTHR18895:SF74">
    <property type="entry name" value="MTRF1L RELEASE FACTOR GLUTAMINE METHYLTRANSFERASE"/>
    <property type="match status" value="1"/>
</dbReference>
<organism evidence="2 3">
    <name type="scientific">Actinoplanes nipponensis</name>
    <dbReference type="NCBI Taxonomy" id="135950"/>
    <lineage>
        <taxon>Bacteria</taxon>
        <taxon>Bacillati</taxon>
        <taxon>Actinomycetota</taxon>
        <taxon>Actinomycetes</taxon>
        <taxon>Micromonosporales</taxon>
        <taxon>Micromonosporaceae</taxon>
        <taxon>Actinoplanes</taxon>
    </lineage>
</organism>
<feature type="domain" description="Methyltransferase small" evidence="1">
    <location>
        <begin position="144"/>
        <end position="260"/>
    </location>
</feature>
<dbReference type="Proteomes" id="UP000647172">
    <property type="component" value="Unassembled WGS sequence"/>
</dbReference>